<dbReference type="Proteomes" id="UP000034108">
    <property type="component" value="Unassembled WGS sequence"/>
</dbReference>
<dbReference type="AlphaFoldDB" id="A0A0G0VEW6"/>
<comment type="caution">
    <text evidence="7">The sequence shown here is derived from an EMBL/GenBank/DDBJ whole genome shotgun (WGS) entry which is preliminary data.</text>
</comment>
<evidence type="ECO:0000256" key="3">
    <source>
        <dbReference type="ARBA" id="ARBA00023274"/>
    </source>
</evidence>
<keyword evidence="5" id="KW-0694">RNA-binding</keyword>
<evidence type="ECO:0000313" key="7">
    <source>
        <dbReference type="EMBL" id="KKR99383.1"/>
    </source>
</evidence>
<dbReference type="GO" id="GO:0006412">
    <property type="term" value="P:translation"/>
    <property type="evidence" value="ECO:0007669"/>
    <property type="project" value="UniProtKB-UniRule"/>
</dbReference>
<dbReference type="PATRIC" id="fig|1619048.3.peg.324"/>
<evidence type="ECO:0000256" key="2">
    <source>
        <dbReference type="ARBA" id="ARBA00022980"/>
    </source>
</evidence>
<evidence type="ECO:0000256" key="6">
    <source>
        <dbReference type="SAM" id="MobiDB-lite"/>
    </source>
</evidence>
<sequence length="210" mass="23612">MSKVNIYNFEGKVVGTEDLNAKVFEVAMKPELIHFVANGLMANKRQTSAHTKTRGEVSGGGKKPWKQKGTGRARQGSIRSPLWRGGGVVFGPRSNRNFKIKINRKTKQTALNMVLSDKVRENALVILENFDLLEGKTKSFVKMVKTLPVVGKKVLIVFPDNKKDNLRRASQNLTFVKQENLEEVNLLDVLNSDTVLATMEAVKFWQKTRV</sequence>
<dbReference type="HAMAP" id="MF_01328_B">
    <property type="entry name" value="Ribosomal_uL4_B"/>
    <property type="match status" value="1"/>
</dbReference>
<dbReference type="GO" id="GO:0005840">
    <property type="term" value="C:ribosome"/>
    <property type="evidence" value="ECO:0007669"/>
    <property type="project" value="UniProtKB-KW"/>
</dbReference>
<organism evidence="7 8">
    <name type="scientific">Candidatus Magasanikbacteria bacterium GW2011_GWC2_41_17</name>
    <dbReference type="NCBI Taxonomy" id="1619048"/>
    <lineage>
        <taxon>Bacteria</taxon>
        <taxon>Candidatus Magasanikiibacteriota</taxon>
    </lineage>
</organism>
<keyword evidence="2 5" id="KW-0689">Ribosomal protein</keyword>
<dbReference type="STRING" id="1619048.UU49_C0007G0019"/>
<evidence type="ECO:0000256" key="5">
    <source>
        <dbReference type="HAMAP-Rule" id="MF_01328"/>
    </source>
</evidence>
<dbReference type="EMBL" id="LCAV01000007">
    <property type="protein sequence ID" value="KKR99383.1"/>
    <property type="molecule type" value="Genomic_DNA"/>
</dbReference>
<comment type="subunit">
    <text evidence="5">Part of the 50S ribosomal subunit.</text>
</comment>
<comment type="function">
    <text evidence="5">Forms part of the polypeptide exit tunnel.</text>
</comment>
<comment type="function">
    <text evidence="5">One of the primary rRNA binding proteins, this protein initially binds near the 5'-end of the 23S rRNA. It is important during the early stages of 50S assembly. It makes multiple contacts with different domains of the 23S rRNA in the assembled 50S subunit and ribosome.</text>
</comment>
<dbReference type="GO" id="GO:0019843">
    <property type="term" value="F:rRNA binding"/>
    <property type="evidence" value="ECO:0007669"/>
    <property type="project" value="UniProtKB-UniRule"/>
</dbReference>
<dbReference type="GO" id="GO:0003735">
    <property type="term" value="F:structural constituent of ribosome"/>
    <property type="evidence" value="ECO:0007669"/>
    <property type="project" value="InterPro"/>
</dbReference>
<comment type="similarity">
    <text evidence="1 5">Belongs to the universal ribosomal protein uL4 family.</text>
</comment>
<dbReference type="Pfam" id="PF00573">
    <property type="entry name" value="Ribosomal_L4"/>
    <property type="match status" value="1"/>
</dbReference>
<dbReference type="InterPro" id="IPR023574">
    <property type="entry name" value="Ribosomal_uL4_dom_sf"/>
</dbReference>
<gene>
    <name evidence="5" type="primary">rplD</name>
    <name evidence="7" type="ORF">UU49_C0007G0019</name>
</gene>
<dbReference type="GO" id="GO:1990904">
    <property type="term" value="C:ribonucleoprotein complex"/>
    <property type="evidence" value="ECO:0007669"/>
    <property type="project" value="UniProtKB-KW"/>
</dbReference>
<evidence type="ECO:0000256" key="1">
    <source>
        <dbReference type="ARBA" id="ARBA00010528"/>
    </source>
</evidence>
<reference evidence="7 8" key="1">
    <citation type="journal article" date="2015" name="Nature">
        <title>rRNA introns, odd ribosomes, and small enigmatic genomes across a large radiation of phyla.</title>
        <authorList>
            <person name="Brown C.T."/>
            <person name="Hug L.A."/>
            <person name="Thomas B.C."/>
            <person name="Sharon I."/>
            <person name="Castelle C.J."/>
            <person name="Singh A."/>
            <person name="Wilkins M.J."/>
            <person name="Williams K.H."/>
            <person name="Banfield J.F."/>
        </authorList>
    </citation>
    <scope>NUCLEOTIDE SEQUENCE [LARGE SCALE GENOMIC DNA]</scope>
</reference>
<dbReference type="PANTHER" id="PTHR10746:SF6">
    <property type="entry name" value="LARGE RIBOSOMAL SUBUNIT PROTEIN UL4M"/>
    <property type="match status" value="1"/>
</dbReference>
<keyword evidence="3 5" id="KW-0687">Ribonucleoprotein</keyword>
<feature type="region of interest" description="Disordered" evidence="6">
    <location>
        <begin position="46"/>
        <end position="77"/>
    </location>
</feature>
<evidence type="ECO:0000313" key="8">
    <source>
        <dbReference type="Proteomes" id="UP000034108"/>
    </source>
</evidence>
<dbReference type="InterPro" id="IPR013005">
    <property type="entry name" value="Ribosomal_uL4-like"/>
</dbReference>
<dbReference type="InterPro" id="IPR002136">
    <property type="entry name" value="Ribosomal_uL4"/>
</dbReference>
<name>A0A0G0VEW6_9BACT</name>
<dbReference type="Gene3D" id="3.40.1370.10">
    <property type="match status" value="1"/>
</dbReference>
<accession>A0A0G0VEW6</accession>
<protein>
    <recommendedName>
        <fullName evidence="4 5">Large ribosomal subunit protein uL4</fullName>
    </recommendedName>
</protein>
<keyword evidence="5" id="KW-0699">rRNA-binding</keyword>
<evidence type="ECO:0000256" key="4">
    <source>
        <dbReference type="ARBA" id="ARBA00035244"/>
    </source>
</evidence>
<dbReference type="NCBIfam" id="TIGR03953">
    <property type="entry name" value="rplD_bact"/>
    <property type="match status" value="1"/>
</dbReference>
<dbReference type="PANTHER" id="PTHR10746">
    <property type="entry name" value="50S RIBOSOMAL PROTEIN L4"/>
    <property type="match status" value="1"/>
</dbReference>
<dbReference type="SUPFAM" id="SSF52166">
    <property type="entry name" value="Ribosomal protein L4"/>
    <property type="match status" value="1"/>
</dbReference>
<proteinExistence type="inferred from homology"/>